<keyword evidence="3" id="KW-0597">Phosphoprotein</keyword>
<evidence type="ECO:0000313" key="7">
    <source>
        <dbReference type="EMBL" id="MVT07993.1"/>
    </source>
</evidence>
<keyword evidence="5" id="KW-0418">Kinase</keyword>
<dbReference type="PROSITE" id="PS50109">
    <property type="entry name" value="HIS_KIN"/>
    <property type="match status" value="1"/>
</dbReference>
<dbReference type="InterPro" id="IPR003661">
    <property type="entry name" value="HisK_dim/P_dom"/>
</dbReference>
<organism evidence="7 8">
    <name type="scientific">Chitinophaga tropicalis</name>
    <dbReference type="NCBI Taxonomy" id="2683588"/>
    <lineage>
        <taxon>Bacteria</taxon>
        <taxon>Pseudomonadati</taxon>
        <taxon>Bacteroidota</taxon>
        <taxon>Chitinophagia</taxon>
        <taxon>Chitinophagales</taxon>
        <taxon>Chitinophagaceae</taxon>
        <taxon>Chitinophaga</taxon>
    </lineage>
</organism>
<comment type="caution">
    <text evidence="7">The sequence shown here is derived from an EMBL/GenBank/DDBJ whole genome shotgun (WGS) entry which is preliminary data.</text>
</comment>
<evidence type="ECO:0000256" key="5">
    <source>
        <dbReference type="ARBA" id="ARBA00022777"/>
    </source>
</evidence>
<keyword evidence="8" id="KW-1185">Reference proteome</keyword>
<dbReference type="InterPro" id="IPR036890">
    <property type="entry name" value="HATPase_C_sf"/>
</dbReference>
<evidence type="ECO:0000256" key="3">
    <source>
        <dbReference type="ARBA" id="ARBA00022553"/>
    </source>
</evidence>
<evidence type="ECO:0000313" key="8">
    <source>
        <dbReference type="Proteomes" id="UP000461730"/>
    </source>
</evidence>
<sequence>MRNPRSERQIITIFHSALHEIGTPVNGIVTAASLLKDEMEKGNTKTVNELLEMISSAAGNLTDTFQRIRQTVRHEDIRKFQLVQEVFNFRKWLDNLLLSMLPLFIEKQISVVKHIPDCFPSEVLTDRVYLNQVINNILMNALKYSPPETVVTLSCFTRDEFFCIEVTDQGKGIPSEHLPYIFREYYTLAEDVQLRFGGIGLGLSIARELTALMGGKIEVSSKKDEGSTFTVMIPVSI</sequence>
<dbReference type="EC" id="2.7.13.3" evidence="2"/>
<dbReference type="PANTHER" id="PTHR43047">
    <property type="entry name" value="TWO-COMPONENT HISTIDINE PROTEIN KINASE"/>
    <property type="match status" value="1"/>
</dbReference>
<dbReference type="InterPro" id="IPR005467">
    <property type="entry name" value="His_kinase_dom"/>
</dbReference>
<evidence type="ECO:0000259" key="6">
    <source>
        <dbReference type="PROSITE" id="PS50109"/>
    </source>
</evidence>
<dbReference type="CDD" id="cd00075">
    <property type="entry name" value="HATPase"/>
    <property type="match status" value="1"/>
</dbReference>
<dbReference type="Pfam" id="PF00512">
    <property type="entry name" value="HisKA"/>
    <property type="match status" value="1"/>
</dbReference>
<accession>A0A7K1U0W7</accession>
<dbReference type="Proteomes" id="UP000461730">
    <property type="component" value="Unassembled WGS sequence"/>
</dbReference>
<comment type="catalytic activity">
    <reaction evidence="1">
        <text>ATP + protein L-histidine = ADP + protein N-phospho-L-histidine.</text>
        <dbReference type="EC" id="2.7.13.3"/>
    </reaction>
</comment>
<dbReference type="GO" id="GO:0000155">
    <property type="term" value="F:phosphorelay sensor kinase activity"/>
    <property type="evidence" value="ECO:0007669"/>
    <property type="project" value="InterPro"/>
</dbReference>
<proteinExistence type="predicted"/>
<dbReference type="SMART" id="SM00388">
    <property type="entry name" value="HisKA"/>
    <property type="match status" value="1"/>
</dbReference>
<dbReference type="InterPro" id="IPR004358">
    <property type="entry name" value="Sig_transdc_His_kin-like_C"/>
</dbReference>
<dbReference type="GO" id="GO:0005886">
    <property type="term" value="C:plasma membrane"/>
    <property type="evidence" value="ECO:0007669"/>
    <property type="project" value="TreeGrafter"/>
</dbReference>
<gene>
    <name evidence="7" type="ORF">GO493_06945</name>
</gene>
<feature type="domain" description="Histidine kinase" evidence="6">
    <location>
        <begin position="16"/>
        <end position="237"/>
    </location>
</feature>
<dbReference type="Gene3D" id="1.10.287.130">
    <property type="match status" value="1"/>
</dbReference>
<evidence type="ECO:0000256" key="1">
    <source>
        <dbReference type="ARBA" id="ARBA00000085"/>
    </source>
</evidence>
<dbReference type="PANTHER" id="PTHR43047:SF72">
    <property type="entry name" value="OSMOSENSING HISTIDINE PROTEIN KINASE SLN1"/>
    <property type="match status" value="1"/>
</dbReference>
<dbReference type="SUPFAM" id="SSF55874">
    <property type="entry name" value="ATPase domain of HSP90 chaperone/DNA topoisomerase II/histidine kinase"/>
    <property type="match status" value="1"/>
</dbReference>
<dbReference type="EMBL" id="WRXN01000002">
    <property type="protein sequence ID" value="MVT07993.1"/>
    <property type="molecule type" value="Genomic_DNA"/>
</dbReference>
<dbReference type="InterPro" id="IPR003594">
    <property type="entry name" value="HATPase_dom"/>
</dbReference>
<protein>
    <recommendedName>
        <fullName evidence="2">histidine kinase</fullName>
        <ecNumber evidence="2">2.7.13.3</ecNumber>
    </recommendedName>
</protein>
<dbReference type="CDD" id="cd00082">
    <property type="entry name" value="HisKA"/>
    <property type="match status" value="1"/>
</dbReference>
<evidence type="ECO:0000256" key="2">
    <source>
        <dbReference type="ARBA" id="ARBA00012438"/>
    </source>
</evidence>
<dbReference type="Gene3D" id="3.30.565.10">
    <property type="entry name" value="Histidine kinase-like ATPase, C-terminal domain"/>
    <property type="match status" value="1"/>
</dbReference>
<dbReference type="SMART" id="SM00387">
    <property type="entry name" value="HATPase_c"/>
    <property type="match status" value="1"/>
</dbReference>
<evidence type="ECO:0000256" key="4">
    <source>
        <dbReference type="ARBA" id="ARBA00022679"/>
    </source>
</evidence>
<reference evidence="7 8" key="1">
    <citation type="submission" date="2019-12" db="EMBL/GenBank/DDBJ databases">
        <title>Chitinophaga sp. strain ysch24 (GDMCC 1.1355), whole genome shotgun sequence.</title>
        <authorList>
            <person name="Zhang X."/>
        </authorList>
    </citation>
    <scope>NUCLEOTIDE SEQUENCE [LARGE SCALE GENOMIC DNA]</scope>
    <source>
        <strain evidence="8">ysch24</strain>
    </source>
</reference>
<name>A0A7K1U0W7_9BACT</name>
<dbReference type="RefSeq" id="WP_157305413.1">
    <property type="nucleotide sequence ID" value="NZ_WRXN01000002.1"/>
</dbReference>
<dbReference type="SUPFAM" id="SSF47384">
    <property type="entry name" value="Homodimeric domain of signal transducing histidine kinase"/>
    <property type="match status" value="1"/>
</dbReference>
<dbReference type="Pfam" id="PF02518">
    <property type="entry name" value="HATPase_c"/>
    <property type="match status" value="1"/>
</dbReference>
<dbReference type="AlphaFoldDB" id="A0A7K1U0W7"/>
<dbReference type="InterPro" id="IPR036097">
    <property type="entry name" value="HisK_dim/P_sf"/>
</dbReference>
<keyword evidence="4" id="KW-0808">Transferase</keyword>
<dbReference type="GO" id="GO:0009927">
    <property type="term" value="F:histidine phosphotransfer kinase activity"/>
    <property type="evidence" value="ECO:0007669"/>
    <property type="project" value="TreeGrafter"/>
</dbReference>
<dbReference type="PRINTS" id="PR00344">
    <property type="entry name" value="BCTRLSENSOR"/>
</dbReference>